<reference evidence="1" key="1">
    <citation type="submission" date="2022-08" db="EMBL/GenBank/DDBJ databases">
        <title>Multi-unit outbreak of Pandoraea commovens among non-cystic fibrosis intensive care patients from 2019 to 2021 in Berlin, Germany.</title>
        <authorList>
            <person name="Menzel P."/>
        </authorList>
    </citation>
    <scope>NUCLEOTIDE SEQUENCE</scope>
    <source>
        <strain evidence="1">LB-19-202-79</strain>
    </source>
</reference>
<dbReference type="EMBL" id="CP102780">
    <property type="protein sequence ID" value="UVA80450.1"/>
    <property type="molecule type" value="Genomic_DNA"/>
</dbReference>
<keyword evidence="2" id="KW-1185">Reference proteome</keyword>
<accession>A0ABY5QJ21</accession>
<dbReference type="RefSeq" id="WP_257959382.1">
    <property type="nucleotide sequence ID" value="NZ_CP102780.1"/>
</dbReference>
<proteinExistence type="predicted"/>
<evidence type="ECO:0000313" key="1">
    <source>
        <dbReference type="EMBL" id="UVA80450.1"/>
    </source>
</evidence>
<name>A0ABY5QJ21_9BURK</name>
<sequence length="56" mass="5986">MELHQYSAAYLPAGTAHLNAKPLTDVVQAANALDARTQICAKYPAATVVDIFRVEG</sequence>
<gene>
    <name evidence="1" type="ORF">NTU39_05345</name>
</gene>
<dbReference type="Proteomes" id="UP001058980">
    <property type="component" value="Chromosome"/>
</dbReference>
<organism evidence="1 2">
    <name type="scientific">Pandoraea commovens</name>
    <dbReference type="NCBI Taxonomy" id="2508289"/>
    <lineage>
        <taxon>Bacteria</taxon>
        <taxon>Pseudomonadati</taxon>
        <taxon>Pseudomonadota</taxon>
        <taxon>Betaproteobacteria</taxon>
        <taxon>Burkholderiales</taxon>
        <taxon>Burkholderiaceae</taxon>
        <taxon>Pandoraea</taxon>
    </lineage>
</organism>
<protein>
    <submittedName>
        <fullName evidence="1">Uncharacterized protein</fullName>
    </submittedName>
</protein>
<evidence type="ECO:0000313" key="2">
    <source>
        <dbReference type="Proteomes" id="UP001058980"/>
    </source>
</evidence>